<reference evidence="2 3" key="1">
    <citation type="submission" date="2015-09" db="EMBL/GenBank/DDBJ databases">
        <title>Draft genome sequence of Kouleothrix aurantiaca JCM 19913.</title>
        <authorList>
            <person name="Hemp J."/>
        </authorList>
    </citation>
    <scope>NUCLEOTIDE SEQUENCE [LARGE SCALE GENOMIC DNA]</scope>
    <source>
        <strain evidence="2 3">COM-B</strain>
    </source>
</reference>
<dbReference type="InterPro" id="IPR036188">
    <property type="entry name" value="FAD/NAD-bd_sf"/>
</dbReference>
<name>A0A0P9FNL6_9CHLR</name>
<evidence type="ECO:0000313" key="2">
    <source>
        <dbReference type="EMBL" id="KPV54920.1"/>
    </source>
</evidence>
<dbReference type="GO" id="GO:0050660">
    <property type="term" value="F:flavin adenine dinucleotide binding"/>
    <property type="evidence" value="ECO:0007669"/>
    <property type="project" value="TreeGrafter"/>
</dbReference>
<dbReference type="PATRIC" id="fig|186479.3.peg.9788"/>
<evidence type="ECO:0000256" key="1">
    <source>
        <dbReference type="ARBA" id="ARBA00023002"/>
    </source>
</evidence>
<dbReference type="PANTHER" id="PTHR43539:SF78">
    <property type="entry name" value="FLAVIN-CONTAINING MONOOXYGENASE"/>
    <property type="match status" value="1"/>
</dbReference>
<sequence>MPIAIIGAGPIGLAAAAHLIERNMPFVVFEAGPRVGHSMIAWGHVQMFSPWQYCIDPAAARLLEQTSWQAPDPESYPTGRALVEQYLGPLAAHPAIAPHVRLNRRVTDVTRAGFDKMKTEGREVAPFQLYITGADGDEEIVFARAVIDASGTYTTPNPLGASGLPAAGERALAERIFYGIPDVLSRERARYAGRRVLVAGSGHSAFNAILDLAALAEQVPDTSITWIVRRGEMGQAYGGGANDALPARGALGQRIRALVERGVVQLITGWRTDRLERTPDGIVAFAGDRALAPVDEIIVATGLRPDLTMLGELRLGLDPAVEAPTALAPLIDPNIHSCGTVPPHGADELAHPEPNFYMIGMKSYGRAPTFLLLTGYEQARSVVAALAGDWEAARRVELTLPETGVCSGPVAAGGGVASSCCGPAVAAPVSESNLITLTPLGASVTAPVNNLQLVLADSDAQAATGCCGGPAPAGADACCVKDADAKAAGLDGCGCGTTEATSSVQVVTAGACCG</sequence>
<protein>
    <submittedName>
        <fullName evidence="2">Flavoprotein</fullName>
    </submittedName>
</protein>
<dbReference type="PRINTS" id="PR00411">
    <property type="entry name" value="PNDRDTASEI"/>
</dbReference>
<dbReference type="AlphaFoldDB" id="A0A0P9FNL6"/>
<dbReference type="PANTHER" id="PTHR43539">
    <property type="entry name" value="FLAVIN-BINDING MONOOXYGENASE-LIKE PROTEIN (AFU_ORTHOLOGUE AFUA_4G09220)"/>
    <property type="match status" value="1"/>
</dbReference>
<accession>A0A0P9FNL6</accession>
<dbReference type="GO" id="GO:0004497">
    <property type="term" value="F:monooxygenase activity"/>
    <property type="evidence" value="ECO:0007669"/>
    <property type="project" value="TreeGrafter"/>
</dbReference>
<organism evidence="2 3">
    <name type="scientific">Kouleothrix aurantiaca</name>
    <dbReference type="NCBI Taxonomy" id="186479"/>
    <lineage>
        <taxon>Bacteria</taxon>
        <taxon>Bacillati</taxon>
        <taxon>Chloroflexota</taxon>
        <taxon>Chloroflexia</taxon>
        <taxon>Chloroflexales</taxon>
        <taxon>Roseiflexineae</taxon>
        <taxon>Roseiflexaceae</taxon>
        <taxon>Kouleothrix</taxon>
    </lineage>
</organism>
<dbReference type="InterPro" id="IPR050982">
    <property type="entry name" value="Auxin_biosynth/cation_transpt"/>
</dbReference>
<dbReference type="SUPFAM" id="SSF51905">
    <property type="entry name" value="FAD/NAD(P)-binding domain"/>
    <property type="match status" value="1"/>
</dbReference>
<dbReference type="EMBL" id="LJCR01000007">
    <property type="protein sequence ID" value="KPV54920.1"/>
    <property type="molecule type" value="Genomic_DNA"/>
</dbReference>
<proteinExistence type="predicted"/>
<dbReference type="Pfam" id="PF13738">
    <property type="entry name" value="Pyr_redox_3"/>
    <property type="match status" value="1"/>
</dbReference>
<dbReference type="PRINTS" id="PR00368">
    <property type="entry name" value="FADPNR"/>
</dbReference>
<comment type="caution">
    <text evidence="2">The sequence shown here is derived from an EMBL/GenBank/DDBJ whole genome shotgun (WGS) entry which is preliminary data.</text>
</comment>
<dbReference type="Gene3D" id="3.50.50.60">
    <property type="entry name" value="FAD/NAD(P)-binding domain"/>
    <property type="match status" value="1"/>
</dbReference>
<keyword evidence="1" id="KW-0560">Oxidoreductase</keyword>
<gene>
    <name evidence="2" type="ORF">SE17_00865</name>
</gene>
<dbReference type="Proteomes" id="UP000050509">
    <property type="component" value="Unassembled WGS sequence"/>
</dbReference>
<keyword evidence="3" id="KW-1185">Reference proteome</keyword>
<evidence type="ECO:0000313" key="3">
    <source>
        <dbReference type="Proteomes" id="UP000050509"/>
    </source>
</evidence>